<dbReference type="EMBL" id="NESQ01000237">
    <property type="protein sequence ID" value="PUU75334.1"/>
    <property type="molecule type" value="Genomic_DNA"/>
</dbReference>
<keyword evidence="4" id="KW-1185">Reference proteome</keyword>
<sequence length="322" mass="35414">MNQFNEENITGDSKLVVQQLKSRTSALKKKWKAFNHLLNSSGFGWDQGSKVVTAAESVWQDYLKSHPDAAKFQTQALENYMELNKIFHNTAAMGFGAVIPSNSQVSSGRHCTSRRDDSELGSGVSALEEPAFFEEDIELTFPEEQLESESSSPNSSWIDPNLSSTPMLLSESYAILRTSPHPTQPATKSRKRRASPETEKISGYADQIVNEISGLVADISASKQMRDSESDGTYGQNSTNIPVASTTGCVPAKFQQYAEALGIVMTMYRDGRITRDAVKIAVKVLESNPISGITFTQLLDEFLEDWINDVVIAQASNDSNIP</sequence>
<dbReference type="Pfam" id="PF12776">
    <property type="entry name" value="Myb_DNA-bind_3"/>
    <property type="match status" value="1"/>
</dbReference>
<evidence type="ECO:0000256" key="1">
    <source>
        <dbReference type="SAM" id="MobiDB-lite"/>
    </source>
</evidence>
<dbReference type="Proteomes" id="UP000244722">
    <property type="component" value="Unassembled WGS sequence"/>
</dbReference>
<name>A0A2T6ZIU5_TUBBO</name>
<dbReference type="STRING" id="42251.A0A2T6ZIU5"/>
<feature type="domain" description="Myb/SANT-like" evidence="2">
    <location>
        <begin position="10"/>
        <end position="62"/>
    </location>
</feature>
<dbReference type="AlphaFoldDB" id="A0A2T6ZIU5"/>
<dbReference type="OrthoDB" id="76215at2759"/>
<accession>A0A2T6ZIU5</accession>
<organism evidence="3 4">
    <name type="scientific">Tuber borchii</name>
    <name type="common">White truffle</name>
    <dbReference type="NCBI Taxonomy" id="42251"/>
    <lineage>
        <taxon>Eukaryota</taxon>
        <taxon>Fungi</taxon>
        <taxon>Dikarya</taxon>
        <taxon>Ascomycota</taxon>
        <taxon>Pezizomycotina</taxon>
        <taxon>Pezizomycetes</taxon>
        <taxon>Pezizales</taxon>
        <taxon>Tuberaceae</taxon>
        <taxon>Tuber</taxon>
    </lineage>
</organism>
<dbReference type="PANTHER" id="PTHR46929:SF3">
    <property type="entry name" value="MYB_SANT-LIKE DOMAIN-CONTAINING PROTEIN"/>
    <property type="match status" value="1"/>
</dbReference>
<feature type="region of interest" description="Disordered" evidence="1">
    <location>
        <begin position="105"/>
        <end position="124"/>
    </location>
</feature>
<dbReference type="InterPro" id="IPR024752">
    <property type="entry name" value="Myb/SANT-like_dom"/>
</dbReference>
<feature type="region of interest" description="Disordered" evidence="1">
    <location>
        <begin position="177"/>
        <end position="203"/>
    </location>
</feature>
<reference evidence="3 4" key="1">
    <citation type="submission" date="2017-04" db="EMBL/GenBank/DDBJ databases">
        <title>Draft genome sequence of Tuber borchii Vittad., a whitish edible truffle.</title>
        <authorList>
            <consortium name="DOE Joint Genome Institute"/>
            <person name="Murat C."/>
            <person name="Kuo A."/>
            <person name="Barry K.W."/>
            <person name="Clum A."/>
            <person name="Dockter R.B."/>
            <person name="Fauchery L."/>
            <person name="Iotti M."/>
            <person name="Kohler A."/>
            <person name="Labutti K."/>
            <person name="Lindquist E.A."/>
            <person name="Lipzen A."/>
            <person name="Ohm R.A."/>
            <person name="Wang M."/>
            <person name="Grigoriev I.V."/>
            <person name="Zambonelli A."/>
            <person name="Martin F.M."/>
        </authorList>
    </citation>
    <scope>NUCLEOTIDE SEQUENCE [LARGE SCALE GENOMIC DNA]</scope>
    <source>
        <strain evidence="3 4">Tbo3840</strain>
    </source>
</reference>
<evidence type="ECO:0000313" key="4">
    <source>
        <dbReference type="Proteomes" id="UP000244722"/>
    </source>
</evidence>
<gene>
    <name evidence="3" type="ORF">B9Z19DRAFT_1131525</name>
</gene>
<proteinExistence type="predicted"/>
<comment type="caution">
    <text evidence="3">The sequence shown here is derived from an EMBL/GenBank/DDBJ whole genome shotgun (WGS) entry which is preliminary data.</text>
</comment>
<protein>
    <recommendedName>
        <fullName evidence="2">Myb/SANT-like domain-containing protein</fullName>
    </recommendedName>
</protein>
<dbReference type="PANTHER" id="PTHR46929">
    <property type="entry name" value="EXPRESSED PROTEIN"/>
    <property type="match status" value="1"/>
</dbReference>
<evidence type="ECO:0000259" key="2">
    <source>
        <dbReference type="Pfam" id="PF12776"/>
    </source>
</evidence>
<evidence type="ECO:0000313" key="3">
    <source>
        <dbReference type="EMBL" id="PUU75334.1"/>
    </source>
</evidence>